<protein>
    <recommendedName>
        <fullName evidence="5">Trimethylamine methyltransferase</fullName>
    </recommendedName>
</protein>
<gene>
    <name evidence="4" type="ORF">S01H4_13868</name>
</gene>
<dbReference type="InterPro" id="IPR038601">
    <property type="entry name" value="MttB-like_sf"/>
</dbReference>
<sequence>MKKILYSLGEGLTEDQIEKMQQEALKLIETVGLKVPHEGIVKRLSGEKGVRVEKDRVKFDGSLVEKCLRELSYPDEKVPPRPILVSGAYEQNVLDMDTAEIRQATSKDLVALTKLADSYEMLGSAPVRPMNLPSRLAEIAMYKISWENSSRRCNSILEANPKSSIEVASYVYEMSRVADKFFSIGIWITSPFSISPDDLKVLYHFIDKDVPLWIGTMPIAGATAPIHMIGAYVQSLAELFAGYTMLKLLNPQTYVYCSIIDSIRAYPFDMKYGNFVYGSPLHIALACINLSLGLIFLKYASAEEAHQGHKSIFFSIPSFLLISSTKHLPVPFIAVRLGPYSTTSST</sequence>
<dbReference type="Gene3D" id="3.20.20.480">
    <property type="entry name" value="Trimethylamine methyltransferase-like"/>
    <property type="match status" value="1"/>
</dbReference>
<dbReference type="GO" id="GO:0015948">
    <property type="term" value="P:methanogenesis"/>
    <property type="evidence" value="ECO:0007669"/>
    <property type="project" value="InterPro"/>
</dbReference>
<dbReference type="InterPro" id="IPR010426">
    <property type="entry name" value="MTTB_MeTrfase"/>
</dbReference>
<dbReference type="Pfam" id="PF06253">
    <property type="entry name" value="MTTB"/>
    <property type="match status" value="1"/>
</dbReference>
<accession>X1AC63</accession>
<evidence type="ECO:0000313" key="4">
    <source>
        <dbReference type="EMBL" id="GAG57716.1"/>
    </source>
</evidence>
<evidence type="ECO:0008006" key="5">
    <source>
        <dbReference type="Google" id="ProtNLM"/>
    </source>
</evidence>
<evidence type="ECO:0000256" key="1">
    <source>
        <dbReference type="ARBA" id="ARBA00007137"/>
    </source>
</evidence>
<evidence type="ECO:0000256" key="3">
    <source>
        <dbReference type="ARBA" id="ARBA00022679"/>
    </source>
</evidence>
<comment type="caution">
    <text evidence="4">The sequence shown here is derived from an EMBL/GenBank/DDBJ whole genome shotgun (WGS) entry which is preliminary data.</text>
</comment>
<keyword evidence="3" id="KW-0808">Transferase</keyword>
<evidence type="ECO:0000256" key="2">
    <source>
        <dbReference type="ARBA" id="ARBA00022603"/>
    </source>
</evidence>
<dbReference type="GO" id="GO:0008168">
    <property type="term" value="F:methyltransferase activity"/>
    <property type="evidence" value="ECO:0007669"/>
    <property type="project" value="UniProtKB-KW"/>
</dbReference>
<comment type="similarity">
    <text evidence="1">Belongs to the trimethylamine methyltransferase family.</text>
</comment>
<name>X1AC63_9ZZZZ</name>
<keyword evidence="2" id="KW-0489">Methyltransferase</keyword>
<dbReference type="AlphaFoldDB" id="X1AC63"/>
<proteinExistence type="inferred from homology"/>
<dbReference type="GO" id="GO:0032259">
    <property type="term" value="P:methylation"/>
    <property type="evidence" value="ECO:0007669"/>
    <property type="project" value="UniProtKB-KW"/>
</dbReference>
<reference evidence="4" key="1">
    <citation type="journal article" date="2014" name="Front. Microbiol.">
        <title>High frequency of phylogenetically diverse reductive dehalogenase-homologous genes in deep subseafloor sedimentary metagenomes.</title>
        <authorList>
            <person name="Kawai M."/>
            <person name="Futagami T."/>
            <person name="Toyoda A."/>
            <person name="Takaki Y."/>
            <person name="Nishi S."/>
            <person name="Hori S."/>
            <person name="Arai W."/>
            <person name="Tsubouchi T."/>
            <person name="Morono Y."/>
            <person name="Uchiyama I."/>
            <person name="Ito T."/>
            <person name="Fujiyama A."/>
            <person name="Inagaki F."/>
            <person name="Takami H."/>
        </authorList>
    </citation>
    <scope>NUCLEOTIDE SEQUENCE</scope>
    <source>
        <strain evidence="4">Expedition CK06-06</strain>
    </source>
</reference>
<dbReference type="EMBL" id="BART01006096">
    <property type="protein sequence ID" value="GAG57716.1"/>
    <property type="molecule type" value="Genomic_DNA"/>
</dbReference>
<organism evidence="4">
    <name type="scientific">marine sediment metagenome</name>
    <dbReference type="NCBI Taxonomy" id="412755"/>
    <lineage>
        <taxon>unclassified sequences</taxon>
        <taxon>metagenomes</taxon>
        <taxon>ecological metagenomes</taxon>
    </lineage>
</organism>